<dbReference type="PANTHER" id="PTHR21299">
    <property type="entry name" value="CYTIDYLATE KINASE/PANTOATE-BETA-ALANINE LIGASE"/>
    <property type="match status" value="1"/>
</dbReference>
<evidence type="ECO:0000256" key="8">
    <source>
        <dbReference type="ARBA" id="ARBA00048478"/>
    </source>
</evidence>
<evidence type="ECO:0000256" key="2">
    <source>
        <dbReference type="ARBA" id="ARBA00012906"/>
    </source>
</evidence>
<keyword evidence="4" id="KW-0547">Nucleotide-binding</keyword>
<evidence type="ECO:0000256" key="5">
    <source>
        <dbReference type="ARBA" id="ARBA00022777"/>
    </source>
</evidence>
<feature type="domain" description="Cytidylate kinase" evidence="10">
    <location>
        <begin position="3"/>
        <end position="197"/>
    </location>
</feature>
<evidence type="ECO:0000259" key="10">
    <source>
        <dbReference type="Pfam" id="PF02224"/>
    </source>
</evidence>
<keyword evidence="6" id="KW-0067">ATP-binding</keyword>
<keyword evidence="5" id="KW-0418">Kinase</keyword>
<accession>A0A6J7D0U4</accession>
<evidence type="ECO:0000256" key="3">
    <source>
        <dbReference type="ARBA" id="ARBA00022679"/>
    </source>
</evidence>
<dbReference type="Pfam" id="PF02224">
    <property type="entry name" value="Cytidylate_kin"/>
    <property type="match status" value="1"/>
</dbReference>
<dbReference type="HAMAP" id="MF_00238">
    <property type="entry name" value="Cytidyl_kinase_type1"/>
    <property type="match status" value="1"/>
</dbReference>
<reference evidence="11" key="1">
    <citation type="submission" date="2020-05" db="EMBL/GenBank/DDBJ databases">
        <authorList>
            <person name="Chiriac C."/>
            <person name="Salcher M."/>
            <person name="Ghai R."/>
            <person name="Kavagutti S V."/>
        </authorList>
    </citation>
    <scope>NUCLEOTIDE SEQUENCE</scope>
</reference>
<dbReference type="GO" id="GO:0036431">
    <property type="term" value="F:dCMP kinase activity"/>
    <property type="evidence" value="ECO:0007669"/>
    <property type="project" value="InterPro"/>
</dbReference>
<dbReference type="PANTHER" id="PTHR21299:SF2">
    <property type="entry name" value="CYTIDYLATE KINASE"/>
    <property type="match status" value="1"/>
</dbReference>
<evidence type="ECO:0000313" key="11">
    <source>
        <dbReference type="EMBL" id="CAB4862514.1"/>
    </source>
</evidence>
<comment type="catalytic activity">
    <reaction evidence="7">
        <text>dCMP + ATP = dCDP + ADP</text>
        <dbReference type="Rhea" id="RHEA:25094"/>
        <dbReference type="ChEBI" id="CHEBI:30616"/>
        <dbReference type="ChEBI" id="CHEBI:57566"/>
        <dbReference type="ChEBI" id="CHEBI:58593"/>
        <dbReference type="ChEBI" id="CHEBI:456216"/>
        <dbReference type="EC" id="2.7.4.25"/>
    </reaction>
</comment>
<gene>
    <name evidence="11" type="ORF">UFOPK3423_00308</name>
</gene>
<evidence type="ECO:0000256" key="4">
    <source>
        <dbReference type="ARBA" id="ARBA00022741"/>
    </source>
</evidence>
<dbReference type="EMBL" id="CAFBLQ010000021">
    <property type="protein sequence ID" value="CAB4862514.1"/>
    <property type="molecule type" value="Genomic_DNA"/>
</dbReference>
<dbReference type="Gene3D" id="3.40.50.300">
    <property type="entry name" value="P-loop containing nucleotide triphosphate hydrolases"/>
    <property type="match status" value="1"/>
</dbReference>
<evidence type="ECO:0000256" key="9">
    <source>
        <dbReference type="SAM" id="MobiDB-lite"/>
    </source>
</evidence>
<dbReference type="SUPFAM" id="SSF52540">
    <property type="entry name" value="P-loop containing nucleoside triphosphate hydrolases"/>
    <property type="match status" value="1"/>
</dbReference>
<dbReference type="AlphaFoldDB" id="A0A6J7D0U4"/>
<dbReference type="GO" id="GO:0015949">
    <property type="term" value="P:nucleobase-containing small molecule interconversion"/>
    <property type="evidence" value="ECO:0007669"/>
    <property type="project" value="TreeGrafter"/>
</dbReference>
<evidence type="ECO:0000256" key="1">
    <source>
        <dbReference type="ARBA" id="ARBA00009427"/>
    </source>
</evidence>
<comment type="catalytic activity">
    <reaction evidence="8">
        <text>CMP + ATP = CDP + ADP</text>
        <dbReference type="Rhea" id="RHEA:11600"/>
        <dbReference type="ChEBI" id="CHEBI:30616"/>
        <dbReference type="ChEBI" id="CHEBI:58069"/>
        <dbReference type="ChEBI" id="CHEBI:60377"/>
        <dbReference type="ChEBI" id="CHEBI:456216"/>
        <dbReference type="EC" id="2.7.4.25"/>
    </reaction>
</comment>
<dbReference type="GO" id="GO:0005524">
    <property type="term" value="F:ATP binding"/>
    <property type="evidence" value="ECO:0007669"/>
    <property type="project" value="UniProtKB-KW"/>
</dbReference>
<comment type="similarity">
    <text evidence="1">Belongs to the cytidylate kinase family. Type 1 subfamily.</text>
</comment>
<proteinExistence type="inferred from homology"/>
<sequence length="202" mass="21583">MLVAIDGPAGAGKSTVARAVARALGFTYLDTGAMYRCVALARLRQPQGDLAALRIEVGELVLLDGEDVTGAIREPDVTAHASHVAADPAVRAAMVERQRALFADGDWVAEGRDIGTVVAPAAELKIYLDASDEERARRRAEQTGRPVDEVLAEQRDRDARDRERAASPLHAAADAHVIDTTGLSLEEVVERIAARAKELQSA</sequence>
<feature type="region of interest" description="Disordered" evidence="9">
    <location>
        <begin position="137"/>
        <end position="169"/>
    </location>
</feature>
<dbReference type="GO" id="GO:0005829">
    <property type="term" value="C:cytosol"/>
    <property type="evidence" value="ECO:0007669"/>
    <property type="project" value="TreeGrafter"/>
</dbReference>
<dbReference type="InterPro" id="IPR003136">
    <property type="entry name" value="Cytidylate_kin"/>
</dbReference>
<name>A0A6J7D0U4_9ZZZZ</name>
<feature type="compositionally biased region" description="Basic and acidic residues" evidence="9">
    <location>
        <begin position="137"/>
        <end position="165"/>
    </location>
</feature>
<dbReference type="InterPro" id="IPR027417">
    <property type="entry name" value="P-loop_NTPase"/>
</dbReference>
<dbReference type="NCBIfam" id="TIGR00017">
    <property type="entry name" value="cmk"/>
    <property type="match status" value="1"/>
</dbReference>
<keyword evidence="3" id="KW-0808">Transferase</keyword>
<organism evidence="11">
    <name type="scientific">freshwater metagenome</name>
    <dbReference type="NCBI Taxonomy" id="449393"/>
    <lineage>
        <taxon>unclassified sequences</taxon>
        <taxon>metagenomes</taxon>
        <taxon>ecological metagenomes</taxon>
    </lineage>
</organism>
<dbReference type="InterPro" id="IPR011994">
    <property type="entry name" value="Cytidylate_kinase_dom"/>
</dbReference>
<evidence type="ECO:0000256" key="7">
    <source>
        <dbReference type="ARBA" id="ARBA00047615"/>
    </source>
</evidence>
<dbReference type="CDD" id="cd02020">
    <property type="entry name" value="CMPK"/>
    <property type="match status" value="1"/>
</dbReference>
<protein>
    <recommendedName>
        <fullName evidence="2">(d)CMP kinase</fullName>
        <ecNumber evidence="2">2.7.4.25</ecNumber>
    </recommendedName>
</protein>
<evidence type="ECO:0000256" key="6">
    <source>
        <dbReference type="ARBA" id="ARBA00022840"/>
    </source>
</evidence>
<dbReference type="EC" id="2.7.4.25" evidence="2"/>